<gene>
    <name evidence="2" type="ORF">GQF63_17785</name>
</gene>
<dbReference type="SUPFAM" id="SSF48452">
    <property type="entry name" value="TPR-like"/>
    <property type="match status" value="1"/>
</dbReference>
<evidence type="ECO:0000313" key="2">
    <source>
        <dbReference type="EMBL" id="MVZ63877.1"/>
    </source>
</evidence>
<dbReference type="RefSeq" id="WP_160370595.1">
    <property type="nucleotide sequence ID" value="NZ_WSQA01000016.1"/>
</dbReference>
<evidence type="ECO:0000313" key="3">
    <source>
        <dbReference type="Proteomes" id="UP000435036"/>
    </source>
</evidence>
<evidence type="ECO:0008006" key="4">
    <source>
        <dbReference type="Google" id="ProtNLM"/>
    </source>
</evidence>
<dbReference type="InterPro" id="IPR011990">
    <property type="entry name" value="TPR-like_helical_dom_sf"/>
</dbReference>
<feature type="transmembrane region" description="Helical" evidence="1">
    <location>
        <begin position="79"/>
        <end position="104"/>
    </location>
</feature>
<organism evidence="2 3">
    <name type="scientific">Sphingobacterium humi</name>
    <dbReference type="NCBI Taxonomy" id="1796905"/>
    <lineage>
        <taxon>Bacteria</taxon>
        <taxon>Pseudomonadati</taxon>
        <taxon>Bacteroidota</taxon>
        <taxon>Sphingobacteriia</taxon>
        <taxon>Sphingobacteriales</taxon>
        <taxon>Sphingobacteriaceae</taxon>
        <taxon>Sphingobacterium</taxon>
    </lineage>
</organism>
<keyword evidence="1" id="KW-0472">Membrane</keyword>
<keyword evidence="1" id="KW-0812">Transmembrane</keyword>
<dbReference type="Gene3D" id="1.25.40.10">
    <property type="entry name" value="Tetratricopeptide repeat domain"/>
    <property type="match status" value="1"/>
</dbReference>
<keyword evidence="1" id="KW-1133">Transmembrane helix</keyword>
<accession>A0A6N8L3L0</accession>
<dbReference type="AlphaFoldDB" id="A0A6N8L3L0"/>
<dbReference type="OrthoDB" id="705099at2"/>
<name>A0A6N8L3L0_9SPHI</name>
<sequence>MKSIEELIEDYIDQVLTEEDQLIFDDLLERDPNFKRELELRLELHKLLARRLDPNNDELRFSIQEAENSYKKEGKKDTIILPLIKWFIPVIAAASLIFVGRFFYYTQFPSIELPEMTSETVRGNQNLTNDHYEKAVVYFNNKEYKNSSIHLKKLVDSIPTNVVYNYYYGLSLLGEQNYGEALGFLLVIGDGTSVFANEANYYAAAAYFKLEDMVNAQARINKIQETSKVYKKGQELLRKIE</sequence>
<comment type="caution">
    <text evidence="2">The sequence shown here is derived from an EMBL/GenBank/DDBJ whole genome shotgun (WGS) entry which is preliminary data.</text>
</comment>
<evidence type="ECO:0000256" key="1">
    <source>
        <dbReference type="SAM" id="Phobius"/>
    </source>
</evidence>
<protein>
    <recommendedName>
        <fullName evidence="4">Tetratricopeptide repeat protein</fullName>
    </recommendedName>
</protein>
<reference evidence="2 3" key="1">
    <citation type="submission" date="2019-12" db="EMBL/GenBank/DDBJ databases">
        <authorList>
            <person name="Dong K."/>
        </authorList>
    </citation>
    <scope>NUCLEOTIDE SEQUENCE [LARGE SCALE GENOMIC DNA]</scope>
    <source>
        <strain evidence="2 3">JCM 31225</strain>
    </source>
</reference>
<proteinExistence type="predicted"/>
<keyword evidence="3" id="KW-1185">Reference proteome</keyword>
<dbReference type="EMBL" id="WSQA01000016">
    <property type="protein sequence ID" value="MVZ63877.1"/>
    <property type="molecule type" value="Genomic_DNA"/>
</dbReference>
<dbReference type="Proteomes" id="UP000435036">
    <property type="component" value="Unassembled WGS sequence"/>
</dbReference>